<feature type="region of interest" description="Disordered" evidence="1">
    <location>
        <begin position="1"/>
        <end position="22"/>
    </location>
</feature>
<dbReference type="InterPro" id="IPR029069">
    <property type="entry name" value="HotDog_dom_sf"/>
</dbReference>
<dbReference type="EMBL" id="CAFBMX010000007">
    <property type="protein sequence ID" value="CAB4936570.1"/>
    <property type="molecule type" value="Genomic_DNA"/>
</dbReference>
<evidence type="ECO:0000259" key="2">
    <source>
        <dbReference type="Pfam" id="PF13622"/>
    </source>
</evidence>
<evidence type="ECO:0000256" key="1">
    <source>
        <dbReference type="SAM" id="MobiDB-lite"/>
    </source>
</evidence>
<dbReference type="Gene3D" id="2.40.160.210">
    <property type="entry name" value="Acyl-CoA thioesterase, double hotdog domain"/>
    <property type="match status" value="1"/>
</dbReference>
<accession>A0A6J7J0N4</accession>
<dbReference type="PANTHER" id="PTHR38110">
    <property type="entry name" value="CHROMOSOME 23, WHOLE GENOME SHOTGUN SEQUENCE"/>
    <property type="match status" value="1"/>
</dbReference>
<dbReference type="Pfam" id="PF13622">
    <property type="entry name" value="4HBT_3"/>
    <property type="match status" value="1"/>
</dbReference>
<evidence type="ECO:0000313" key="4">
    <source>
        <dbReference type="EMBL" id="CAB4936570.1"/>
    </source>
</evidence>
<gene>
    <name evidence="4" type="ORF">UFOPK3674_01515</name>
</gene>
<dbReference type="InterPro" id="IPR049450">
    <property type="entry name" value="ACOT8-like_C"/>
</dbReference>
<dbReference type="InterPro" id="IPR049449">
    <property type="entry name" value="TesB_ACOT8-like_N"/>
</dbReference>
<feature type="domain" description="Acyl-CoA thioesterase-like N-terminal HotDog" evidence="2">
    <location>
        <begin position="25"/>
        <end position="108"/>
    </location>
</feature>
<proteinExistence type="predicted"/>
<dbReference type="SUPFAM" id="SSF54637">
    <property type="entry name" value="Thioesterase/thiol ester dehydrase-isomerase"/>
    <property type="match status" value="2"/>
</dbReference>
<sequence length="270" mass="29325">MSPAFDTATAVQDAGDGGWAAESHRDWETPLGANGGYLAAVVLRAMARQLDDQAYEPRSLTVQFLRSPHTGPLRIEVEVVRSGRRTAQLTARGLQDDRVWGTALAVFGTAGTVDERFGTAMPQIPTAEGIEPLRLPVEFSPITHRVDMQQVVGDAPFSGSTQSRIGGWVRFTEPQPFDAPALAMLADAWLPAIFPRVTEPLFAPTLDYTVHFRNPPAARRIAIGESVLGIFTTDHAAEGYVEEDGELWSRDGVLLAQARQLALLVPGEVR</sequence>
<dbReference type="Pfam" id="PF20789">
    <property type="entry name" value="4HBT_3C"/>
    <property type="match status" value="1"/>
</dbReference>
<dbReference type="AlphaFoldDB" id="A0A6J7J0N4"/>
<feature type="domain" description="Acyl-CoA thioesterase-like C-terminal" evidence="3">
    <location>
        <begin position="137"/>
        <end position="263"/>
    </location>
</feature>
<organism evidence="4">
    <name type="scientific">freshwater metagenome</name>
    <dbReference type="NCBI Taxonomy" id="449393"/>
    <lineage>
        <taxon>unclassified sequences</taxon>
        <taxon>metagenomes</taxon>
        <taxon>ecological metagenomes</taxon>
    </lineage>
</organism>
<evidence type="ECO:0000259" key="3">
    <source>
        <dbReference type="Pfam" id="PF20789"/>
    </source>
</evidence>
<dbReference type="InterPro" id="IPR052389">
    <property type="entry name" value="Sec_Metab_Biosynth-Assoc"/>
</dbReference>
<reference evidence="4" key="1">
    <citation type="submission" date="2020-05" db="EMBL/GenBank/DDBJ databases">
        <authorList>
            <person name="Chiriac C."/>
            <person name="Salcher M."/>
            <person name="Ghai R."/>
            <person name="Kavagutti S V."/>
        </authorList>
    </citation>
    <scope>NUCLEOTIDE SEQUENCE</scope>
</reference>
<protein>
    <submittedName>
        <fullName evidence="4">Unannotated protein</fullName>
    </submittedName>
</protein>
<name>A0A6J7J0N4_9ZZZZ</name>
<dbReference type="InterPro" id="IPR042171">
    <property type="entry name" value="Acyl-CoA_hotdog"/>
</dbReference>
<dbReference type="PANTHER" id="PTHR38110:SF1">
    <property type="entry name" value="THIOESTERASE DOMAIN-CONTAINING PROTEIN"/>
    <property type="match status" value="1"/>
</dbReference>